<reference evidence="18 19" key="1">
    <citation type="submission" date="2020-08" db="EMBL/GenBank/DDBJ databases">
        <title>Genomic Encyclopedia of Type Strains, Phase IV (KMG-IV): sequencing the most valuable type-strain genomes for metagenomic binning, comparative biology and taxonomic classification.</title>
        <authorList>
            <person name="Goeker M."/>
        </authorList>
    </citation>
    <scope>NUCLEOTIDE SEQUENCE [LARGE SCALE GENOMIC DNA]</scope>
    <source>
        <strain evidence="18 19">DSM 103679</strain>
    </source>
</reference>
<evidence type="ECO:0000313" key="19">
    <source>
        <dbReference type="Proteomes" id="UP000578697"/>
    </source>
</evidence>
<feature type="binding site" evidence="15">
    <location>
        <position position="210"/>
    </location>
    <ligand>
        <name>NADP(+)</name>
        <dbReference type="ChEBI" id="CHEBI:58349"/>
    </ligand>
</feature>
<keyword evidence="19" id="KW-1185">Reference proteome</keyword>
<feature type="binding site" evidence="15">
    <location>
        <position position="206"/>
    </location>
    <ligand>
        <name>substrate</name>
    </ligand>
</feature>
<dbReference type="FunFam" id="3.40.140.10:FF:000025">
    <property type="entry name" value="Riboflavin biosynthesis protein RibD"/>
    <property type="match status" value="1"/>
</dbReference>
<evidence type="ECO:0000256" key="15">
    <source>
        <dbReference type="PIRSR" id="PIRSR006769-2"/>
    </source>
</evidence>
<evidence type="ECO:0000256" key="8">
    <source>
        <dbReference type="ARBA" id="ARBA00022801"/>
    </source>
</evidence>
<dbReference type="AlphaFoldDB" id="A0A840SH98"/>
<dbReference type="Gene3D" id="3.40.140.10">
    <property type="entry name" value="Cytidine Deaminase, domain 2"/>
    <property type="match status" value="1"/>
</dbReference>
<dbReference type="InterPro" id="IPR004794">
    <property type="entry name" value="Eubact_RibD"/>
</dbReference>
<feature type="binding site" evidence="15">
    <location>
        <position position="234"/>
    </location>
    <ligand>
        <name>NADP(+)</name>
        <dbReference type="ChEBI" id="CHEBI:58349"/>
    </ligand>
</feature>
<feature type="domain" description="CMP/dCMP-type deaminase" evidence="17">
    <location>
        <begin position="8"/>
        <end position="124"/>
    </location>
</feature>
<feature type="binding site" evidence="15">
    <location>
        <position position="178"/>
    </location>
    <ligand>
        <name>substrate</name>
    </ligand>
</feature>
<evidence type="ECO:0000256" key="5">
    <source>
        <dbReference type="ARBA" id="ARBA00007417"/>
    </source>
</evidence>
<dbReference type="GO" id="GO:0008270">
    <property type="term" value="F:zinc ion binding"/>
    <property type="evidence" value="ECO:0007669"/>
    <property type="project" value="InterPro"/>
</dbReference>
<evidence type="ECO:0000256" key="13">
    <source>
        <dbReference type="PIRNR" id="PIRNR006769"/>
    </source>
</evidence>
<evidence type="ECO:0000256" key="1">
    <source>
        <dbReference type="ARBA" id="ARBA00002151"/>
    </source>
</evidence>
<comment type="caution">
    <text evidence="18">The sequence shown here is derived from an EMBL/GenBank/DDBJ whole genome shotgun (WGS) entry which is preliminary data.</text>
</comment>
<evidence type="ECO:0000256" key="14">
    <source>
        <dbReference type="PIRSR" id="PIRSR006769-1"/>
    </source>
</evidence>
<evidence type="ECO:0000313" key="18">
    <source>
        <dbReference type="EMBL" id="MBB5218791.1"/>
    </source>
</evidence>
<comment type="catalytic activity">
    <reaction evidence="13">
        <text>2,5-diamino-6-hydroxy-4-(5-phosphoribosylamino)-pyrimidine + H2O + H(+) = 5-amino-6-(5-phospho-D-ribosylamino)uracil + NH4(+)</text>
        <dbReference type="Rhea" id="RHEA:21868"/>
        <dbReference type="ChEBI" id="CHEBI:15377"/>
        <dbReference type="ChEBI" id="CHEBI:15378"/>
        <dbReference type="ChEBI" id="CHEBI:28938"/>
        <dbReference type="ChEBI" id="CHEBI:58453"/>
        <dbReference type="ChEBI" id="CHEBI:58614"/>
        <dbReference type="EC" id="3.5.4.26"/>
    </reaction>
</comment>
<dbReference type="NCBIfam" id="TIGR00326">
    <property type="entry name" value="eubact_ribD"/>
    <property type="match status" value="1"/>
</dbReference>
<feature type="binding site" evidence="15">
    <location>
        <position position="217"/>
    </location>
    <ligand>
        <name>substrate</name>
    </ligand>
</feature>
<feature type="binding site" evidence="15">
    <location>
        <position position="214"/>
    </location>
    <ligand>
        <name>substrate</name>
    </ligand>
</feature>
<dbReference type="RefSeq" id="WP_184652232.1">
    <property type="nucleotide sequence ID" value="NZ_JACHFR010000002.1"/>
</dbReference>
<comment type="similarity">
    <text evidence="4 13">In the N-terminal section; belongs to the cytidine and deoxycytidylate deaminase family.</text>
</comment>
<dbReference type="InterPro" id="IPR002125">
    <property type="entry name" value="CMP_dCMP_dom"/>
</dbReference>
<evidence type="ECO:0000259" key="17">
    <source>
        <dbReference type="PROSITE" id="PS51747"/>
    </source>
</evidence>
<evidence type="ECO:0000256" key="16">
    <source>
        <dbReference type="PIRSR" id="PIRSR006769-3"/>
    </source>
</evidence>
<dbReference type="SUPFAM" id="SSF53597">
    <property type="entry name" value="Dihydrofolate reductase-like"/>
    <property type="match status" value="1"/>
</dbReference>
<dbReference type="InterPro" id="IPR002734">
    <property type="entry name" value="RibDG_C"/>
</dbReference>
<dbReference type="PIRSF" id="PIRSF006769">
    <property type="entry name" value="RibD"/>
    <property type="match status" value="1"/>
</dbReference>
<dbReference type="Proteomes" id="UP000578697">
    <property type="component" value="Unassembled WGS sequence"/>
</dbReference>
<feature type="binding site" evidence="15">
    <location>
        <position position="180"/>
    </location>
    <ligand>
        <name>NADP(+)</name>
        <dbReference type="ChEBI" id="CHEBI:58349"/>
    </ligand>
</feature>
<feature type="binding site" evidence="15">
    <location>
        <position position="309"/>
    </location>
    <ligand>
        <name>substrate</name>
    </ligand>
</feature>
<dbReference type="Gene3D" id="3.40.430.10">
    <property type="entry name" value="Dihydrofolate Reductase, subunit A"/>
    <property type="match status" value="1"/>
</dbReference>
<dbReference type="InterPro" id="IPR016193">
    <property type="entry name" value="Cytidine_deaminase-like"/>
</dbReference>
<evidence type="ECO:0000256" key="6">
    <source>
        <dbReference type="ARBA" id="ARBA00022619"/>
    </source>
</evidence>
<dbReference type="InterPro" id="IPR016192">
    <property type="entry name" value="APOBEC/CMP_deaminase_Zn-bd"/>
</dbReference>
<dbReference type="InterPro" id="IPR011549">
    <property type="entry name" value="RibD_C"/>
</dbReference>
<dbReference type="InterPro" id="IPR050765">
    <property type="entry name" value="Riboflavin_Biosynth_HTPR"/>
</dbReference>
<keyword evidence="7 13" id="KW-0479">Metal-binding</keyword>
<comment type="similarity">
    <text evidence="5 13">In the C-terminal section; belongs to the HTP reductase family.</text>
</comment>
<dbReference type="GO" id="GO:0009231">
    <property type="term" value="P:riboflavin biosynthetic process"/>
    <property type="evidence" value="ECO:0007669"/>
    <property type="project" value="UniProtKB-UniPathway"/>
</dbReference>
<dbReference type="EC" id="3.5.4.26" evidence="13"/>
<name>A0A840SH98_9SPIR</name>
<feature type="binding site" evidence="15">
    <location>
        <position position="194"/>
    </location>
    <ligand>
        <name>substrate</name>
    </ligand>
</feature>
<dbReference type="SUPFAM" id="SSF53927">
    <property type="entry name" value="Cytidine deaminase-like"/>
    <property type="match status" value="1"/>
</dbReference>
<comment type="catalytic activity">
    <reaction evidence="13">
        <text>5-amino-6-(5-phospho-D-ribitylamino)uracil + NADP(+) = 5-amino-6-(5-phospho-D-ribosylamino)uracil + NADPH + H(+)</text>
        <dbReference type="Rhea" id="RHEA:17845"/>
        <dbReference type="ChEBI" id="CHEBI:15378"/>
        <dbReference type="ChEBI" id="CHEBI:57783"/>
        <dbReference type="ChEBI" id="CHEBI:58349"/>
        <dbReference type="ChEBI" id="CHEBI:58421"/>
        <dbReference type="ChEBI" id="CHEBI:58453"/>
        <dbReference type="EC" id="1.1.1.193"/>
    </reaction>
</comment>
<comment type="cofactor">
    <cofactor evidence="13 16">
        <name>Zn(2+)</name>
        <dbReference type="ChEBI" id="CHEBI:29105"/>
    </cofactor>
    <text evidence="13 16">Binds 1 zinc ion.</text>
</comment>
<protein>
    <recommendedName>
        <fullName evidence="13">Riboflavin biosynthesis protein RibD</fullName>
    </recommendedName>
    <domain>
        <recommendedName>
            <fullName evidence="13">Diaminohydroxyphosphoribosylaminopyrimidine deaminase</fullName>
            <shortName evidence="13">DRAP deaminase</shortName>
            <ecNumber evidence="13">3.5.4.26</ecNumber>
        </recommendedName>
        <alternativeName>
            <fullName evidence="13">Riboflavin-specific deaminase</fullName>
        </alternativeName>
    </domain>
    <domain>
        <recommendedName>
            <fullName evidence="13">5-amino-6-(5-phosphoribosylamino)uracil reductase</fullName>
            <ecNumber evidence="13">1.1.1.193</ecNumber>
        </recommendedName>
        <alternativeName>
            <fullName evidence="13">HTP reductase</fullName>
        </alternativeName>
    </domain>
</protein>
<keyword evidence="12" id="KW-0511">Multifunctional enzyme</keyword>
<organism evidence="18 19">
    <name type="scientific">Treponema rectale</name>
    <dbReference type="NCBI Taxonomy" id="744512"/>
    <lineage>
        <taxon>Bacteria</taxon>
        <taxon>Pseudomonadati</taxon>
        <taxon>Spirochaetota</taxon>
        <taxon>Spirochaetia</taxon>
        <taxon>Spirochaetales</taxon>
        <taxon>Treponemataceae</taxon>
        <taxon>Treponema</taxon>
    </lineage>
</organism>
<evidence type="ECO:0000256" key="9">
    <source>
        <dbReference type="ARBA" id="ARBA00022833"/>
    </source>
</evidence>
<dbReference type="GO" id="GO:0050661">
    <property type="term" value="F:NADP binding"/>
    <property type="evidence" value="ECO:0007669"/>
    <property type="project" value="InterPro"/>
</dbReference>
<dbReference type="PANTHER" id="PTHR38011">
    <property type="entry name" value="DIHYDROFOLATE REDUCTASE FAMILY PROTEIN (AFU_ORTHOLOGUE AFUA_8G06820)"/>
    <property type="match status" value="1"/>
</dbReference>
<evidence type="ECO:0000256" key="3">
    <source>
        <dbReference type="ARBA" id="ARBA00004910"/>
    </source>
</evidence>
<accession>A0A840SH98</accession>
<dbReference type="InterPro" id="IPR024072">
    <property type="entry name" value="DHFR-like_dom_sf"/>
</dbReference>
<feature type="binding site" evidence="16">
    <location>
        <position position="57"/>
    </location>
    <ligand>
        <name>Zn(2+)</name>
        <dbReference type="ChEBI" id="CHEBI:29105"/>
        <note>catalytic</note>
    </ligand>
</feature>
<feature type="binding site" evidence="15">
    <location>
        <position position="164"/>
    </location>
    <ligand>
        <name>NADP(+)</name>
        <dbReference type="ChEBI" id="CHEBI:58349"/>
    </ligand>
</feature>
<dbReference type="GO" id="GO:0008703">
    <property type="term" value="F:5-amino-6-(5-phosphoribosylamino)uracil reductase activity"/>
    <property type="evidence" value="ECO:0007669"/>
    <property type="project" value="UniProtKB-EC"/>
</dbReference>
<comment type="pathway">
    <text evidence="3 13">Cofactor biosynthesis; riboflavin biosynthesis; 5-amino-6-(D-ribitylamino)uracil from GTP: step 3/4.</text>
</comment>
<dbReference type="PROSITE" id="PS51747">
    <property type="entry name" value="CYT_DCMP_DEAMINASES_2"/>
    <property type="match status" value="1"/>
</dbReference>
<dbReference type="NCBIfam" id="TIGR00227">
    <property type="entry name" value="ribD_Cterm"/>
    <property type="match status" value="1"/>
</dbReference>
<evidence type="ECO:0000256" key="11">
    <source>
        <dbReference type="ARBA" id="ARBA00023002"/>
    </source>
</evidence>
<evidence type="ECO:0000256" key="7">
    <source>
        <dbReference type="ARBA" id="ARBA00022723"/>
    </source>
</evidence>
<evidence type="ECO:0000256" key="10">
    <source>
        <dbReference type="ARBA" id="ARBA00022857"/>
    </source>
</evidence>
<feature type="active site" description="Proton donor" evidence="14">
    <location>
        <position position="59"/>
    </location>
</feature>
<feature type="binding site" evidence="16">
    <location>
        <position position="85"/>
    </location>
    <ligand>
        <name>Zn(2+)</name>
        <dbReference type="ChEBI" id="CHEBI:29105"/>
        <note>catalytic</note>
    </ligand>
</feature>
<feature type="binding site" evidence="15">
    <location>
        <begin position="311"/>
        <end position="317"/>
    </location>
    <ligand>
        <name>NADP(+)</name>
        <dbReference type="ChEBI" id="CHEBI:58349"/>
    </ligand>
</feature>
<keyword evidence="11 13" id="KW-0560">Oxidoreductase</keyword>
<keyword evidence="9 13" id="KW-0862">Zinc</keyword>
<dbReference type="PANTHER" id="PTHR38011:SF7">
    <property type="entry name" value="2,5-DIAMINO-6-RIBOSYLAMINO-4(3H)-PYRIMIDINONE 5'-PHOSPHATE REDUCTASE"/>
    <property type="match status" value="1"/>
</dbReference>
<dbReference type="GO" id="GO:0008835">
    <property type="term" value="F:diaminohydroxyphosphoribosylaminopyrimidine deaminase activity"/>
    <property type="evidence" value="ECO:0007669"/>
    <property type="project" value="UniProtKB-EC"/>
</dbReference>
<dbReference type="Pfam" id="PF01872">
    <property type="entry name" value="RibD_C"/>
    <property type="match status" value="1"/>
</dbReference>
<keyword evidence="10 13" id="KW-0521">NADP</keyword>
<dbReference type="EMBL" id="JACHFR010000002">
    <property type="protein sequence ID" value="MBB5218791.1"/>
    <property type="molecule type" value="Genomic_DNA"/>
</dbReference>
<proteinExistence type="inferred from homology"/>
<evidence type="ECO:0000256" key="2">
    <source>
        <dbReference type="ARBA" id="ARBA00004882"/>
    </source>
</evidence>
<dbReference type="CDD" id="cd01284">
    <property type="entry name" value="Riboflavin_deaminase-reductase"/>
    <property type="match status" value="1"/>
</dbReference>
<dbReference type="Pfam" id="PF00383">
    <property type="entry name" value="dCMP_cyt_deam_1"/>
    <property type="match status" value="1"/>
</dbReference>
<dbReference type="EC" id="1.1.1.193" evidence="13"/>
<gene>
    <name evidence="18" type="ORF">HNP77_001160</name>
</gene>
<sequence length="382" mass="42583">MKSSISNYSEKDFMRRAIKLALQGEGFVHPNPMVGAVIVRDNKILAEGYHHNYGNLHAERDALKNAAEQNISVEGAELFVTLEPCCHHGKQPPCTQAIIDAKIKKVYIGSRDPNPLVNGKGVQILKDAGIEVIQDFLKEECDSINKIFFHYIKYKTPYVILKYAMTLDGQTATYTKDSKWISGNSSRTNVHKTRANVSAVLTGIQTALADNPMLNCRLEDGKKHFNPVRIVLDSSVQLKKDSALVRTAKEIPVIDVCAENLSSEESERMTELKNLGVEFIQIESCEGKIDLEKLLVLLGERGIDSILVESGGFLNASFLFQKKNPLVNEIHVYLAPKFFGNDGTSIFNPVRGLGVELAKDALTLKKPEIEFFDDDILLKYEV</sequence>
<comment type="function">
    <text evidence="1 13">Converts 2,5-diamino-6-(ribosylamino)-4(3h)-pyrimidinone 5'-phosphate into 5-amino-6-(ribosylamino)-2,4(1h,3h)-pyrimidinedione 5'-phosphate.</text>
</comment>
<feature type="binding site" evidence="16">
    <location>
        <position position="94"/>
    </location>
    <ligand>
        <name>Zn(2+)</name>
        <dbReference type="ChEBI" id="CHEBI:29105"/>
        <note>catalytic</note>
    </ligand>
</feature>
<evidence type="ECO:0000256" key="12">
    <source>
        <dbReference type="ARBA" id="ARBA00023268"/>
    </source>
</evidence>
<evidence type="ECO:0000256" key="4">
    <source>
        <dbReference type="ARBA" id="ARBA00005259"/>
    </source>
</evidence>
<dbReference type="UniPathway" id="UPA00275">
    <property type="reaction ID" value="UER00401"/>
</dbReference>
<keyword evidence="6 13" id="KW-0686">Riboflavin biosynthesis</keyword>
<dbReference type="PROSITE" id="PS00903">
    <property type="entry name" value="CYT_DCMP_DEAMINASES_1"/>
    <property type="match status" value="1"/>
</dbReference>
<keyword evidence="8 13" id="KW-0378">Hydrolase</keyword>
<comment type="pathway">
    <text evidence="2 13">Cofactor biosynthesis; riboflavin biosynthesis; 5-amino-6-(D-ribitylamino)uracil from GTP: step 2/4.</text>
</comment>